<sequence length="366" mass="41635">MMEITECLRSNKNIRTCFGNKWGSQCSDGAPDDIGNRLSAGAEKVDVARLLEHDPHQTFVGPNNIEHHNNYPSSRCHGRDMVGNKGARPSVLKNKWYSNIPYNINRNLESYGVRDSTPEHFWRSGVSLVGGRFLSRLPNRMSFSEWLMAKNKLAAQRAHKESIELARRAEEDKIRKQLSEKCYAEWLACKEQRKNPASSVFAKTQRILTTSCDCEYRPAPSRGSFVKNGEVKGHVKEWERVKAEEEDSQKEKLHIVAVTEAQTEEGGQLLRPFANQLKTPSIPKSELVLTTRGVNIQNNTILRNLINPRRYDVGDKTRDIMHSLKCAYQKAVQPRQIFQQSADPLVSLPLSVAQRSLQSRFIGIHK</sequence>
<gene>
    <name evidence="2" type="primary">LOC115624573</name>
</gene>
<name>A0A6J2TJ64_DROLE</name>
<proteinExistence type="predicted"/>
<evidence type="ECO:0000313" key="2">
    <source>
        <dbReference type="RefSeq" id="XP_030375163.1"/>
    </source>
</evidence>
<dbReference type="OrthoDB" id="7873267at2759"/>
<organism evidence="1 2">
    <name type="scientific">Drosophila lebanonensis</name>
    <name type="common">Fruit fly</name>
    <name type="synonym">Scaptodrosophila lebanonensis</name>
    <dbReference type="NCBI Taxonomy" id="7225"/>
    <lineage>
        <taxon>Eukaryota</taxon>
        <taxon>Metazoa</taxon>
        <taxon>Ecdysozoa</taxon>
        <taxon>Arthropoda</taxon>
        <taxon>Hexapoda</taxon>
        <taxon>Insecta</taxon>
        <taxon>Pterygota</taxon>
        <taxon>Neoptera</taxon>
        <taxon>Endopterygota</taxon>
        <taxon>Diptera</taxon>
        <taxon>Brachycera</taxon>
        <taxon>Muscomorpha</taxon>
        <taxon>Ephydroidea</taxon>
        <taxon>Drosophilidae</taxon>
        <taxon>Scaptodrosophila</taxon>
    </lineage>
</organism>
<accession>A0A6J2TJ64</accession>
<dbReference type="RefSeq" id="XP_030375163.1">
    <property type="nucleotide sequence ID" value="XM_030519303.1"/>
</dbReference>
<protein>
    <submittedName>
        <fullName evidence="2">Uncharacterized protein LOC115624573 isoform X1</fullName>
    </submittedName>
</protein>
<dbReference type="GeneID" id="115624573"/>
<dbReference type="AlphaFoldDB" id="A0A6J2TJ64"/>
<evidence type="ECO:0000313" key="1">
    <source>
        <dbReference type="Proteomes" id="UP000504634"/>
    </source>
</evidence>
<dbReference type="Proteomes" id="UP000504634">
    <property type="component" value="Unplaced"/>
</dbReference>
<keyword evidence="1" id="KW-1185">Reference proteome</keyword>
<reference evidence="2" key="1">
    <citation type="submission" date="2025-08" db="UniProtKB">
        <authorList>
            <consortium name="RefSeq"/>
        </authorList>
    </citation>
    <scope>IDENTIFICATION</scope>
    <source>
        <strain evidence="2">11010-0011.00</strain>
        <tissue evidence="2">Whole body</tissue>
    </source>
</reference>